<dbReference type="GO" id="GO:0005975">
    <property type="term" value="P:carbohydrate metabolic process"/>
    <property type="evidence" value="ECO:0007669"/>
    <property type="project" value="InterPro"/>
</dbReference>
<keyword evidence="6 9" id="KW-1133">Transmembrane helix</keyword>
<gene>
    <name evidence="11" type="ORF">F4556_001777</name>
</gene>
<keyword evidence="12" id="KW-1185">Reference proteome</keyword>
<reference evidence="11 12" key="1">
    <citation type="submission" date="2020-08" db="EMBL/GenBank/DDBJ databases">
        <title>Sequencing the genomes of 1000 actinobacteria strains.</title>
        <authorList>
            <person name="Klenk H.-P."/>
        </authorList>
    </citation>
    <scope>NUCLEOTIDE SEQUENCE [LARGE SCALE GENOMIC DNA]</scope>
    <source>
        <strain evidence="11 12">DSM 44786</strain>
    </source>
</reference>
<feature type="transmembrane region" description="Helical" evidence="9">
    <location>
        <begin position="251"/>
        <end position="268"/>
    </location>
</feature>
<evidence type="ECO:0000256" key="3">
    <source>
        <dbReference type="ARBA" id="ARBA00022692"/>
    </source>
</evidence>
<dbReference type="InterPro" id="IPR004268">
    <property type="entry name" value="MurJ"/>
</dbReference>
<dbReference type="GO" id="GO:0008360">
    <property type="term" value="P:regulation of cell shape"/>
    <property type="evidence" value="ECO:0007669"/>
    <property type="project" value="UniProtKB-KW"/>
</dbReference>
<feature type="transmembrane region" description="Helical" evidence="9">
    <location>
        <begin position="118"/>
        <end position="138"/>
    </location>
</feature>
<dbReference type="Gene3D" id="3.20.20.370">
    <property type="entry name" value="Glycoside hydrolase/deacetylase"/>
    <property type="match status" value="1"/>
</dbReference>
<dbReference type="Proteomes" id="UP000573327">
    <property type="component" value="Unassembled WGS sequence"/>
</dbReference>
<dbReference type="InterPro" id="IPR002509">
    <property type="entry name" value="NODB_dom"/>
</dbReference>
<comment type="subcellular location">
    <subcellularLocation>
        <location evidence="1">Cell membrane</location>
        <topology evidence="1">Multi-pass membrane protein</topology>
    </subcellularLocation>
</comment>
<dbReference type="SUPFAM" id="SSF88713">
    <property type="entry name" value="Glycoside hydrolase/deacetylase"/>
    <property type="match status" value="1"/>
</dbReference>
<keyword evidence="7 9" id="KW-0472">Membrane</keyword>
<organism evidence="11 12">
    <name type="scientific">Kitasatospora gansuensis</name>
    <dbReference type="NCBI Taxonomy" id="258050"/>
    <lineage>
        <taxon>Bacteria</taxon>
        <taxon>Bacillati</taxon>
        <taxon>Actinomycetota</taxon>
        <taxon>Actinomycetes</taxon>
        <taxon>Kitasatosporales</taxon>
        <taxon>Streptomycetaceae</taxon>
        <taxon>Kitasatospora</taxon>
    </lineage>
</organism>
<evidence type="ECO:0000256" key="1">
    <source>
        <dbReference type="ARBA" id="ARBA00004651"/>
    </source>
</evidence>
<keyword evidence="4" id="KW-0133">Cell shape</keyword>
<feature type="transmembrane region" description="Helical" evidence="9">
    <location>
        <begin position="513"/>
        <end position="536"/>
    </location>
</feature>
<dbReference type="GO" id="GO:0015648">
    <property type="term" value="F:lipid-linked peptidoglycan transporter activity"/>
    <property type="evidence" value="ECO:0007669"/>
    <property type="project" value="TreeGrafter"/>
</dbReference>
<keyword evidence="5" id="KW-0573">Peptidoglycan synthesis</keyword>
<feature type="domain" description="NodB homology" evidence="10">
    <location>
        <begin position="671"/>
        <end position="856"/>
    </location>
</feature>
<dbReference type="CDD" id="cd10918">
    <property type="entry name" value="CE4_NodB_like_5s_6s"/>
    <property type="match status" value="1"/>
</dbReference>
<feature type="transmembrane region" description="Helical" evidence="9">
    <location>
        <begin position="449"/>
        <end position="468"/>
    </location>
</feature>
<proteinExistence type="predicted"/>
<feature type="region of interest" description="Disordered" evidence="8">
    <location>
        <begin position="551"/>
        <end position="572"/>
    </location>
</feature>
<evidence type="ECO:0000256" key="8">
    <source>
        <dbReference type="SAM" id="MobiDB-lite"/>
    </source>
</evidence>
<dbReference type="InterPro" id="IPR051050">
    <property type="entry name" value="Lipid_II_flippase_MurJ/MviN"/>
</dbReference>
<feature type="transmembrane region" description="Helical" evidence="9">
    <location>
        <begin position="74"/>
        <end position="97"/>
    </location>
</feature>
<accession>A0A7W7WFX3</accession>
<keyword evidence="2" id="KW-1003">Cell membrane</keyword>
<dbReference type="Pfam" id="PF01522">
    <property type="entry name" value="Polysacc_deac_1"/>
    <property type="match status" value="1"/>
</dbReference>
<dbReference type="EMBL" id="JACHJR010000001">
    <property type="protein sequence ID" value="MBB4946242.1"/>
    <property type="molecule type" value="Genomic_DNA"/>
</dbReference>
<dbReference type="GO" id="GO:0034204">
    <property type="term" value="P:lipid translocation"/>
    <property type="evidence" value="ECO:0007669"/>
    <property type="project" value="TreeGrafter"/>
</dbReference>
<evidence type="ECO:0000256" key="9">
    <source>
        <dbReference type="SAM" id="Phobius"/>
    </source>
</evidence>
<dbReference type="PRINTS" id="PR01806">
    <property type="entry name" value="VIRFACTRMVIN"/>
</dbReference>
<dbReference type="PROSITE" id="PS51677">
    <property type="entry name" value="NODB"/>
    <property type="match status" value="1"/>
</dbReference>
<feature type="transmembrane region" description="Helical" evidence="9">
    <location>
        <begin position="300"/>
        <end position="321"/>
    </location>
</feature>
<evidence type="ECO:0000259" key="10">
    <source>
        <dbReference type="PROSITE" id="PS51677"/>
    </source>
</evidence>
<sequence>MSTDQHVAVVGAAAPPGPPAPRRDFLAKAFGVTALLTAAGSAFGLLRDLLLARYFGANQGTDAFLVAWTVPETAAPLLIEDAMAFLMVPAFSLALVLREERPKGPDPVRQLVRATLPWLLLTLCGLSLLTAVGAPQLVRFLAPGLVDPGLAVTCTRITALTILPFGVAGYLGSALRAHHSFTAPAGIYVAYNLAILGFLLVGHTAWGVRSAAIGVAFGSLLMTGVLIGPFLRRLKVSRRRPRKSRRGGPAGLVLIPLAILPVAGFTLTRQSQVFIERHLGSGLPPGTISHLNYAAKVSQLAMTAAILICTVTFPLVARALAAGDLRTARDRVEKDIGQATALVLVGTAFLMACAPSVVALLFERGAFTAHDTAATAAVIRVYSFGLPAQALIGVMVRPYFSVRPVVRRADEDPSSFRVTRLDWYPVAAMAVGLLVTVAVGLAATPHYGGLGLAAGNAAGITTTAGLLLRGLLLRGIALRVPKVLTGQSRLLAAAVGAAAVGYLADGLTPSPLLATLVGGVTVLLVFAGLGTAFGAAEVREPLLGGLARFGPGPRPRAEPGGTVATTPPAPGPTHHLRPLKGSCPMDVDSAQQLRLPAQATAGRAKRQAGSGRSAPWILMYHSVADEEEDPYLLTVSPERFAAQMAWLHRTGRRGVSVRELLRARAEGTAGHLVGLTFDDGYADFARYAVPVLHEYGFTATAYVVPDLLGTENGWDVKGPRKQLLTLDQVTELARAGWEIGSHGLGHQALPGLPAADLAVQTRESRRALEELIGGPVTGFCYPYGAVDLAATHAVRDAGYDYACAIAHGGLTGRYALPRSYVGDRDGALRLRAKRGRHRVRDVLTALRARRPRRAGR</sequence>
<protein>
    <submittedName>
        <fullName evidence="11">Murein biosynthesis integral membrane protein MurJ</fullName>
    </submittedName>
</protein>
<dbReference type="GO" id="GO:0009252">
    <property type="term" value="P:peptidoglycan biosynthetic process"/>
    <property type="evidence" value="ECO:0007669"/>
    <property type="project" value="UniProtKB-KW"/>
</dbReference>
<evidence type="ECO:0000256" key="7">
    <source>
        <dbReference type="ARBA" id="ARBA00023136"/>
    </source>
</evidence>
<feature type="transmembrane region" description="Helical" evidence="9">
    <location>
        <begin position="25"/>
        <end position="46"/>
    </location>
</feature>
<feature type="transmembrane region" description="Helical" evidence="9">
    <location>
        <begin position="185"/>
        <end position="206"/>
    </location>
</feature>
<evidence type="ECO:0000313" key="11">
    <source>
        <dbReference type="EMBL" id="MBB4946242.1"/>
    </source>
</evidence>
<feature type="transmembrane region" description="Helical" evidence="9">
    <location>
        <begin position="382"/>
        <end position="400"/>
    </location>
</feature>
<dbReference type="Pfam" id="PF03023">
    <property type="entry name" value="MurJ"/>
    <property type="match status" value="1"/>
</dbReference>
<dbReference type="AlphaFoldDB" id="A0A7W7WFX3"/>
<name>A0A7W7WFX3_9ACTN</name>
<dbReference type="InterPro" id="IPR011330">
    <property type="entry name" value="Glyco_hydro/deAcase_b/a-brl"/>
</dbReference>
<feature type="transmembrane region" description="Helical" evidence="9">
    <location>
        <begin position="150"/>
        <end position="173"/>
    </location>
</feature>
<evidence type="ECO:0000256" key="5">
    <source>
        <dbReference type="ARBA" id="ARBA00022984"/>
    </source>
</evidence>
<evidence type="ECO:0000313" key="12">
    <source>
        <dbReference type="Proteomes" id="UP000573327"/>
    </source>
</evidence>
<feature type="transmembrane region" description="Helical" evidence="9">
    <location>
        <begin position="212"/>
        <end position="231"/>
    </location>
</feature>
<evidence type="ECO:0000256" key="2">
    <source>
        <dbReference type="ARBA" id="ARBA00022475"/>
    </source>
</evidence>
<dbReference type="GO" id="GO:0005886">
    <property type="term" value="C:plasma membrane"/>
    <property type="evidence" value="ECO:0007669"/>
    <property type="project" value="UniProtKB-SubCell"/>
</dbReference>
<evidence type="ECO:0000256" key="4">
    <source>
        <dbReference type="ARBA" id="ARBA00022960"/>
    </source>
</evidence>
<dbReference type="GO" id="GO:0016810">
    <property type="term" value="F:hydrolase activity, acting on carbon-nitrogen (but not peptide) bonds"/>
    <property type="evidence" value="ECO:0007669"/>
    <property type="project" value="InterPro"/>
</dbReference>
<dbReference type="RefSeq" id="WP_184913148.1">
    <property type="nucleotide sequence ID" value="NZ_JACHJR010000001.1"/>
</dbReference>
<dbReference type="PANTHER" id="PTHR47019">
    <property type="entry name" value="LIPID II FLIPPASE MURJ"/>
    <property type="match status" value="1"/>
</dbReference>
<evidence type="ECO:0000256" key="6">
    <source>
        <dbReference type="ARBA" id="ARBA00022989"/>
    </source>
</evidence>
<feature type="transmembrane region" description="Helical" evidence="9">
    <location>
        <begin position="421"/>
        <end position="443"/>
    </location>
</feature>
<dbReference type="PANTHER" id="PTHR47019:SF1">
    <property type="entry name" value="LIPID II FLIPPASE MURJ"/>
    <property type="match status" value="1"/>
</dbReference>
<keyword evidence="3 9" id="KW-0812">Transmembrane</keyword>
<comment type="caution">
    <text evidence="11">The sequence shown here is derived from an EMBL/GenBank/DDBJ whole genome shotgun (WGS) entry which is preliminary data.</text>
</comment>
<feature type="transmembrane region" description="Helical" evidence="9">
    <location>
        <begin position="341"/>
        <end position="362"/>
    </location>
</feature>